<feature type="compositionally biased region" description="Acidic residues" evidence="5">
    <location>
        <begin position="34"/>
        <end position="62"/>
    </location>
</feature>
<feature type="region of interest" description="Disordered" evidence="5">
    <location>
        <begin position="29"/>
        <end position="63"/>
    </location>
</feature>
<gene>
    <name evidence="7" type="ORF">EDD31_1209</name>
</gene>
<organism evidence="7 8">
    <name type="scientific">Bogoriella caseilytica</name>
    <dbReference type="NCBI Taxonomy" id="56055"/>
    <lineage>
        <taxon>Bacteria</taxon>
        <taxon>Bacillati</taxon>
        <taxon>Actinomycetota</taxon>
        <taxon>Actinomycetes</taxon>
        <taxon>Micrococcales</taxon>
        <taxon>Bogoriellaceae</taxon>
        <taxon>Bogoriella</taxon>
    </lineage>
</organism>
<comment type="caution">
    <text evidence="7">The sequence shown here is derived from an EMBL/GenBank/DDBJ whole genome shotgun (WGS) entry which is preliminary data.</text>
</comment>
<evidence type="ECO:0000313" key="7">
    <source>
        <dbReference type="EMBL" id="ROR72849.1"/>
    </source>
</evidence>
<dbReference type="AlphaFoldDB" id="A0A3N2BC69"/>
<proteinExistence type="inferred from homology"/>
<feature type="signal peptide" evidence="6">
    <location>
        <begin position="1"/>
        <end position="25"/>
    </location>
</feature>
<reference evidence="7 8" key="1">
    <citation type="submission" date="2018-11" db="EMBL/GenBank/DDBJ databases">
        <title>Sequencing the genomes of 1000 actinobacteria strains.</title>
        <authorList>
            <person name="Klenk H.-P."/>
        </authorList>
    </citation>
    <scope>NUCLEOTIDE SEQUENCE [LARGE SCALE GENOMIC DNA]</scope>
    <source>
        <strain evidence="7 8">DSM 11294</strain>
    </source>
</reference>
<dbReference type="InterPro" id="IPR006059">
    <property type="entry name" value="SBP"/>
</dbReference>
<dbReference type="RefSeq" id="WP_123303360.1">
    <property type="nucleotide sequence ID" value="NZ_RKHK01000001.1"/>
</dbReference>
<dbReference type="SUPFAM" id="SSF53850">
    <property type="entry name" value="Periplasmic binding protein-like II"/>
    <property type="match status" value="1"/>
</dbReference>
<comment type="similarity">
    <text evidence="2">Belongs to the bacterial solute-binding protein 1 family.</text>
</comment>
<feature type="chain" id="PRO_5018239757" evidence="6">
    <location>
        <begin position="26"/>
        <end position="455"/>
    </location>
</feature>
<sequence>MRTTNRRRVGFASATLATVALVAAACSPDVGGNGDDDTGEDDAAGDATDDGTDEGTGDDADLSGETVTLRYWDELATEAYEASFAELEAQTGITVELEQVPWGDYWDRLPLDLSSGTMADIFWTNTSNFQTYVTSGSLLEIDEALTDHDDWVQGVEDLYTYEGTLYGVPQFWDALGLFYNVELVEAAGVDVENLRWDPAGPGEVGPEDTLLEAAEALTGDGVYGFNSQADLQAIYLNFLAQNGAQWQDEDYNFAFASEEGVQTFQYLVDLINEHEVAPSAADTNLDGDLPQSLFLREELALFQTGNYRLRNIADNAEFEWALAPIVEGPEGRIGVVNGISAVANADTENEEAVIEVLRWLGTAEGQAPLGDQGSFFPAVLDAQQAYLEYWEEQGVDIQAFLDAAEGESTPPPAGPNVQAANNEITPLLQDMFLGNDDVATMLERAQDAGNAEIGN</sequence>
<dbReference type="Gene3D" id="3.40.190.10">
    <property type="entry name" value="Periplasmic binding protein-like II"/>
    <property type="match status" value="1"/>
</dbReference>
<evidence type="ECO:0000256" key="2">
    <source>
        <dbReference type="ARBA" id="ARBA00008520"/>
    </source>
</evidence>
<evidence type="ECO:0000256" key="3">
    <source>
        <dbReference type="ARBA" id="ARBA00022448"/>
    </source>
</evidence>
<name>A0A3N2BC69_9MICO</name>
<evidence type="ECO:0000256" key="5">
    <source>
        <dbReference type="SAM" id="MobiDB-lite"/>
    </source>
</evidence>
<evidence type="ECO:0000256" key="1">
    <source>
        <dbReference type="ARBA" id="ARBA00004196"/>
    </source>
</evidence>
<evidence type="ECO:0000256" key="6">
    <source>
        <dbReference type="SAM" id="SignalP"/>
    </source>
</evidence>
<dbReference type="GO" id="GO:0030313">
    <property type="term" value="C:cell envelope"/>
    <property type="evidence" value="ECO:0007669"/>
    <property type="project" value="UniProtKB-SubCell"/>
</dbReference>
<keyword evidence="4 6" id="KW-0732">Signal</keyword>
<dbReference type="PROSITE" id="PS51257">
    <property type="entry name" value="PROKAR_LIPOPROTEIN"/>
    <property type="match status" value="1"/>
</dbReference>
<evidence type="ECO:0000256" key="4">
    <source>
        <dbReference type="ARBA" id="ARBA00022729"/>
    </source>
</evidence>
<dbReference type="PANTHER" id="PTHR43649:SF31">
    <property type="entry name" value="SN-GLYCEROL-3-PHOSPHATE-BINDING PERIPLASMIC PROTEIN UGPB"/>
    <property type="match status" value="1"/>
</dbReference>
<keyword evidence="8" id="KW-1185">Reference proteome</keyword>
<dbReference type="Pfam" id="PF01547">
    <property type="entry name" value="SBP_bac_1"/>
    <property type="match status" value="1"/>
</dbReference>
<dbReference type="EMBL" id="RKHK01000001">
    <property type="protein sequence ID" value="ROR72849.1"/>
    <property type="molecule type" value="Genomic_DNA"/>
</dbReference>
<dbReference type="PANTHER" id="PTHR43649">
    <property type="entry name" value="ARABINOSE-BINDING PROTEIN-RELATED"/>
    <property type="match status" value="1"/>
</dbReference>
<evidence type="ECO:0000313" key="8">
    <source>
        <dbReference type="Proteomes" id="UP000280668"/>
    </source>
</evidence>
<accession>A0A3N2BC69</accession>
<keyword evidence="3" id="KW-0813">Transport</keyword>
<dbReference type="CDD" id="cd13585">
    <property type="entry name" value="PBP2_TMBP_like"/>
    <property type="match status" value="1"/>
</dbReference>
<comment type="subcellular location">
    <subcellularLocation>
        <location evidence="1">Cell envelope</location>
    </subcellularLocation>
</comment>
<dbReference type="OrthoDB" id="1650177at2"/>
<dbReference type="Proteomes" id="UP000280668">
    <property type="component" value="Unassembled WGS sequence"/>
</dbReference>
<dbReference type="InterPro" id="IPR050490">
    <property type="entry name" value="Bact_solute-bd_prot1"/>
</dbReference>
<protein>
    <submittedName>
        <fullName evidence="7">Carbohydrate ABC transporter substrate-binding protein (CUT1 family)</fullName>
    </submittedName>
</protein>